<accession>A0A2M8QH73</accession>
<evidence type="ECO:0000313" key="1">
    <source>
        <dbReference type="EMBL" id="PJF49102.1"/>
    </source>
</evidence>
<gene>
    <name evidence="1" type="ORF">CUN48_00365</name>
</gene>
<sequence length="190" mass="22164">MNLKHDLTFARVAAEQMDDYLHAEVLFYPIGSVDGMQMPQLTIGAWLETEWRLSALREAYPEEIGDALASAQATVRKVRHRIPDLYQNKARREFKSRLDSWEMFLNDRHEATARSEPYNAPRSGYAERVHTRFRLELLKDDVAQLSDLLARLRLLDGRLRMRFQPGAFIWEPELAPAAPADKFWFLYAKL</sequence>
<protein>
    <submittedName>
        <fullName evidence="1">Uncharacterized protein</fullName>
    </submittedName>
</protein>
<dbReference type="Proteomes" id="UP000230790">
    <property type="component" value="Unassembled WGS sequence"/>
</dbReference>
<organism evidence="1 2">
    <name type="scientific">Candidatus Thermofonsia Clade 3 bacterium</name>
    <dbReference type="NCBI Taxonomy" id="2364212"/>
    <lineage>
        <taxon>Bacteria</taxon>
        <taxon>Bacillati</taxon>
        <taxon>Chloroflexota</taxon>
        <taxon>Candidatus Thermofontia</taxon>
        <taxon>Candidatus Thermofonsia Clade 3</taxon>
    </lineage>
</organism>
<dbReference type="EMBL" id="PGTN01000001">
    <property type="protein sequence ID" value="PJF49102.1"/>
    <property type="molecule type" value="Genomic_DNA"/>
</dbReference>
<name>A0A2M8QH73_9CHLR</name>
<comment type="caution">
    <text evidence="1">The sequence shown here is derived from an EMBL/GenBank/DDBJ whole genome shotgun (WGS) entry which is preliminary data.</text>
</comment>
<evidence type="ECO:0000313" key="2">
    <source>
        <dbReference type="Proteomes" id="UP000230790"/>
    </source>
</evidence>
<reference evidence="1 2" key="1">
    <citation type="submission" date="2017-11" db="EMBL/GenBank/DDBJ databases">
        <title>Evolution of Phototrophy in the Chloroflexi Phylum Driven by Horizontal Gene Transfer.</title>
        <authorList>
            <person name="Ward L.M."/>
            <person name="Hemp J."/>
            <person name="Shih P.M."/>
            <person name="Mcglynn S.E."/>
            <person name="Fischer W."/>
        </authorList>
    </citation>
    <scope>NUCLEOTIDE SEQUENCE [LARGE SCALE GENOMIC DNA]</scope>
    <source>
        <strain evidence="1">JP3_7</strain>
    </source>
</reference>
<proteinExistence type="predicted"/>
<dbReference type="AlphaFoldDB" id="A0A2M8QH73"/>